<dbReference type="SUPFAM" id="SSF53613">
    <property type="entry name" value="Ribokinase-like"/>
    <property type="match status" value="1"/>
</dbReference>
<evidence type="ECO:0000256" key="5">
    <source>
        <dbReference type="ARBA" id="ARBA00023152"/>
    </source>
</evidence>
<reference evidence="6" key="1">
    <citation type="submission" date="2016-04" db="EMBL/GenBank/DDBJ databases">
        <authorList>
            <person name="Calderon-Fernandez G.M.Sr."/>
        </authorList>
    </citation>
    <scope>NUCLEOTIDE SEQUENCE</scope>
    <source>
        <strain evidence="6">Int1</strain>
        <tissue evidence="6">Integument</tissue>
    </source>
</reference>
<dbReference type="EMBL" id="GEMB01004656">
    <property type="protein sequence ID" value="JAR98632.1"/>
    <property type="molecule type" value="Transcribed_RNA"/>
</dbReference>
<keyword evidence="3 6" id="KW-0418">Kinase</keyword>
<sequence length="60" mass="6268">MVELNWILNRPVPCWQEGNTLLCVAAGLICTNAAQTAGGGDNISAAVFSCTVVAIKVSYI</sequence>
<dbReference type="GO" id="GO:0016773">
    <property type="term" value="F:phosphotransferase activity, alcohol group as acceptor"/>
    <property type="evidence" value="ECO:0007669"/>
    <property type="project" value="InterPro"/>
</dbReference>
<keyword evidence="4" id="KW-0460">Magnesium</keyword>
<dbReference type="Pfam" id="PF04587">
    <property type="entry name" value="ADP_PFK_GK"/>
    <property type="match status" value="1"/>
</dbReference>
<organism evidence="6">
    <name type="scientific">Triatoma infestans</name>
    <name type="common">Assassin bug</name>
    <dbReference type="NCBI Taxonomy" id="30076"/>
    <lineage>
        <taxon>Eukaryota</taxon>
        <taxon>Metazoa</taxon>
        <taxon>Ecdysozoa</taxon>
        <taxon>Arthropoda</taxon>
        <taxon>Hexapoda</taxon>
        <taxon>Insecta</taxon>
        <taxon>Pterygota</taxon>
        <taxon>Neoptera</taxon>
        <taxon>Paraneoptera</taxon>
        <taxon>Hemiptera</taxon>
        <taxon>Heteroptera</taxon>
        <taxon>Panheteroptera</taxon>
        <taxon>Cimicomorpha</taxon>
        <taxon>Reduviidae</taxon>
        <taxon>Triatominae</taxon>
        <taxon>Triatoma</taxon>
    </lineage>
</organism>
<evidence type="ECO:0000256" key="3">
    <source>
        <dbReference type="ARBA" id="ARBA00022777"/>
    </source>
</evidence>
<proteinExistence type="predicted"/>
<keyword evidence="5" id="KW-0324">Glycolysis</keyword>
<protein>
    <submittedName>
        <fullName evidence="6">Adp-dependent glucokinase-like protein</fullName>
    </submittedName>
</protein>
<dbReference type="GO" id="GO:0016301">
    <property type="term" value="F:kinase activity"/>
    <property type="evidence" value="ECO:0007669"/>
    <property type="project" value="UniProtKB-KW"/>
</dbReference>
<evidence type="ECO:0000256" key="1">
    <source>
        <dbReference type="ARBA" id="ARBA00022679"/>
    </source>
</evidence>
<dbReference type="Gene3D" id="3.40.1190.20">
    <property type="match status" value="1"/>
</dbReference>
<accession>A0A170X9J6</accession>
<name>A0A170X9J6_TRIIF</name>
<keyword evidence="2" id="KW-0479">Metal-binding</keyword>
<dbReference type="AlphaFoldDB" id="A0A170X9J6"/>
<reference evidence="6" key="2">
    <citation type="journal article" date="2017" name="J. Med. Entomol.">
        <title>Transcriptome Analysis of the Triatoma infestans (Hemiptera: Reduviidae) Integument.</title>
        <authorList>
            <person name="Calderon-Fernandez G.M."/>
            <person name="Moriconi D.E."/>
            <person name="Dulbecco A.B."/>
            <person name="Juarez M.P."/>
        </authorList>
    </citation>
    <scope>NUCLEOTIDE SEQUENCE</scope>
    <source>
        <strain evidence="6">Int1</strain>
        <tissue evidence="6">Integument</tissue>
    </source>
</reference>
<dbReference type="GO" id="GO:0006096">
    <property type="term" value="P:glycolytic process"/>
    <property type="evidence" value="ECO:0007669"/>
    <property type="project" value="UniProtKB-KW"/>
</dbReference>
<evidence type="ECO:0000256" key="2">
    <source>
        <dbReference type="ARBA" id="ARBA00022723"/>
    </source>
</evidence>
<evidence type="ECO:0000313" key="6">
    <source>
        <dbReference type="EMBL" id="JAR98632.1"/>
    </source>
</evidence>
<keyword evidence="1" id="KW-0808">Transferase</keyword>
<dbReference type="PROSITE" id="PS51255">
    <property type="entry name" value="ADPK"/>
    <property type="match status" value="1"/>
</dbReference>
<dbReference type="InterPro" id="IPR029056">
    <property type="entry name" value="Ribokinase-like"/>
</dbReference>
<evidence type="ECO:0000256" key="4">
    <source>
        <dbReference type="ARBA" id="ARBA00022842"/>
    </source>
</evidence>
<dbReference type="InterPro" id="IPR007666">
    <property type="entry name" value="ADP_PFK/GK"/>
</dbReference>
<dbReference type="GO" id="GO:0046872">
    <property type="term" value="F:metal ion binding"/>
    <property type="evidence" value="ECO:0007669"/>
    <property type="project" value="UniProtKB-KW"/>
</dbReference>